<organism evidence="6 7">
    <name type="scientific">Epicoccum nigrum</name>
    <name type="common">Soil fungus</name>
    <name type="synonym">Epicoccum purpurascens</name>
    <dbReference type="NCBI Taxonomy" id="105696"/>
    <lineage>
        <taxon>Eukaryota</taxon>
        <taxon>Fungi</taxon>
        <taxon>Dikarya</taxon>
        <taxon>Ascomycota</taxon>
        <taxon>Pezizomycotina</taxon>
        <taxon>Dothideomycetes</taxon>
        <taxon>Pleosporomycetidae</taxon>
        <taxon>Pleosporales</taxon>
        <taxon>Pleosporineae</taxon>
        <taxon>Didymellaceae</taxon>
        <taxon>Epicoccum</taxon>
    </lineage>
</organism>
<keyword evidence="2 3" id="KW-0378">Hydrolase</keyword>
<evidence type="ECO:0000313" key="6">
    <source>
        <dbReference type="EMBL" id="OSS53257.1"/>
    </source>
</evidence>
<evidence type="ECO:0000313" key="7">
    <source>
        <dbReference type="Proteomes" id="UP000193240"/>
    </source>
</evidence>
<dbReference type="SUPFAM" id="SSF53474">
    <property type="entry name" value="alpha/beta-Hydrolases"/>
    <property type="match status" value="1"/>
</dbReference>
<dbReference type="AlphaFoldDB" id="A0A1Y2MCP8"/>
<feature type="domain" description="Carboxylesterase type B" evidence="5">
    <location>
        <begin position="56"/>
        <end position="400"/>
    </location>
</feature>
<protein>
    <recommendedName>
        <fullName evidence="3">Carboxylic ester hydrolase</fullName>
        <ecNumber evidence="3">3.1.1.-</ecNumber>
    </recommendedName>
</protein>
<dbReference type="OMA" id="ELACMRN"/>
<gene>
    <name evidence="6" type="ORF">B5807_02615</name>
</gene>
<keyword evidence="4" id="KW-0472">Membrane</keyword>
<dbReference type="PROSITE" id="PS00941">
    <property type="entry name" value="CARBOXYLESTERASE_B_2"/>
    <property type="match status" value="1"/>
</dbReference>
<dbReference type="EMBL" id="KZ107839">
    <property type="protein sequence ID" value="OSS53257.1"/>
    <property type="molecule type" value="Genomic_DNA"/>
</dbReference>
<dbReference type="Pfam" id="PF00135">
    <property type="entry name" value="COesterase"/>
    <property type="match status" value="2"/>
</dbReference>
<evidence type="ECO:0000256" key="1">
    <source>
        <dbReference type="ARBA" id="ARBA00005964"/>
    </source>
</evidence>
<dbReference type="Proteomes" id="UP000193240">
    <property type="component" value="Unassembled WGS sequence"/>
</dbReference>
<evidence type="ECO:0000256" key="3">
    <source>
        <dbReference type="RuleBase" id="RU361235"/>
    </source>
</evidence>
<keyword evidence="4" id="KW-0812">Transmembrane</keyword>
<dbReference type="InterPro" id="IPR019826">
    <property type="entry name" value="Carboxylesterase_B_AS"/>
</dbReference>
<reference evidence="6 7" key="1">
    <citation type="journal article" date="2017" name="Genome Announc.">
        <title>Genome sequence of the saprophytic ascomycete Epicoccum nigrum ICMP 19927 strain isolated from New Zealand.</title>
        <authorList>
            <person name="Fokin M."/>
            <person name="Fleetwood D."/>
            <person name="Weir B.S."/>
            <person name="Villas-Boas S.G."/>
        </authorList>
    </citation>
    <scope>NUCLEOTIDE SEQUENCE [LARGE SCALE GENOMIC DNA]</scope>
    <source>
        <strain evidence="6 7">ICMP 19927</strain>
    </source>
</reference>
<feature type="transmembrane region" description="Helical" evidence="4">
    <location>
        <begin position="28"/>
        <end position="49"/>
    </location>
</feature>
<sequence>MPVADPRGYGEAKGWRPPRRDLERITRFSLYSTMSVILAALLGFAQLPIAHAVNSLKIDTTSGVVQGSVNSISPNVAHFLGVPFAEQPLGERRWLPSIPKSKDNATIDATRFGPACPQFEGEGQSVWLTDAIEFLITPRNYTGEDCLTVNVWAPWKEEANPGNCTEETYEAEEKLPVIAWIHGGSFQTGAATVPYQDPSRWVQRSGRHIVVGIQYRLGIFGQPNAAGLADDEQNLGLLDQRLALEWIRDNIANFGGDPDRITLWGQSAGAVASDNYNFAYPEDPIVSAFIMHSGTSFLTLTSVDPEHTNFTSVATSLGCGSLNATAEVDCLRKVPYKEIISFLKARSDNGTTPALTFNPIVDNRTKFSNYTARALAGNYTLKPAIIGTTVDEGGVFLPYNRTYGPDPAVADSITLRSFLCPVVQTTRDRFASNTTTFRYLYGGNFTNISPQFWEGAYHQADMPLVFGTHNIARSNSTALEIAVSEAMQDFWLAFAEDPVTGLPEAGWEAYEPAGEAVLFGWEGKAVQPIKEADLEAPCDGLVPNGLPKPPTF</sequence>
<evidence type="ECO:0000259" key="5">
    <source>
        <dbReference type="Pfam" id="PF00135"/>
    </source>
</evidence>
<keyword evidence="4" id="KW-1133">Transmembrane helix</keyword>
<comment type="similarity">
    <text evidence="1 3">Belongs to the type-B carboxylesterase/lipase family.</text>
</comment>
<proteinExistence type="inferred from homology"/>
<keyword evidence="7" id="KW-1185">Reference proteome</keyword>
<dbReference type="InterPro" id="IPR019819">
    <property type="entry name" value="Carboxylesterase_B_CS"/>
</dbReference>
<dbReference type="EC" id="3.1.1.-" evidence="3"/>
<feature type="domain" description="Carboxylesterase type B" evidence="5">
    <location>
        <begin position="408"/>
        <end position="512"/>
    </location>
</feature>
<evidence type="ECO:0000256" key="2">
    <source>
        <dbReference type="ARBA" id="ARBA00022801"/>
    </source>
</evidence>
<dbReference type="InterPro" id="IPR050654">
    <property type="entry name" value="AChE-related_enzymes"/>
</dbReference>
<dbReference type="Gene3D" id="3.40.50.1820">
    <property type="entry name" value="alpha/beta hydrolase"/>
    <property type="match status" value="2"/>
</dbReference>
<dbReference type="InParanoid" id="A0A1Y2MCP8"/>
<dbReference type="PROSITE" id="PS00122">
    <property type="entry name" value="CARBOXYLESTERASE_B_1"/>
    <property type="match status" value="1"/>
</dbReference>
<dbReference type="InterPro" id="IPR029058">
    <property type="entry name" value="AB_hydrolase_fold"/>
</dbReference>
<dbReference type="PANTHER" id="PTHR43918:SF4">
    <property type="entry name" value="CARBOXYLIC ESTER HYDROLASE"/>
    <property type="match status" value="1"/>
</dbReference>
<dbReference type="InterPro" id="IPR002018">
    <property type="entry name" value="CarbesteraseB"/>
</dbReference>
<dbReference type="PANTHER" id="PTHR43918">
    <property type="entry name" value="ACETYLCHOLINESTERASE"/>
    <property type="match status" value="1"/>
</dbReference>
<evidence type="ECO:0000256" key="4">
    <source>
        <dbReference type="SAM" id="Phobius"/>
    </source>
</evidence>
<dbReference type="GO" id="GO:0052689">
    <property type="term" value="F:carboxylic ester hydrolase activity"/>
    <property type="evidence" value="ECO:0007669"/>
    <property type="project" value="TreeGrafter"/>
</dbReference>
<name>A0A1Y2MCP8_EPING</name>
<dbReference type="STRING" id="105696.A0A1Y2MCP8"/>
<accession>A0A1Y2MCP8</accession>